<comment type="subcellular location">
    <subcellularLocation>
        <location evidence="1">Cell membrane</location>
        <topology evidence="1">Multi-pass membrane protein</topology>
    </subcellularLocation>
</comment>
<sequence>MFDLDLWREIYQSINKNRTRSLLSGFTVAFAILLFTILFGIANGLQNTFTEAFGDDATNSIFINSGRTTKANKGMQAGRQIQFKNNDLDYVKDEFGDKVEFITARIYKDVQASFRGEKSSYGLRGVHPDHQFIEKTNIVEGRYINKNDLDNRTKVVVIGRKIEEDLFLKTTALGKYINLSGIPYKVVGIFTDDGNDYEERTIYMPVTTSQQVYGNNDYIDQINLTYNPKMDYDEALAFSSLLTAKLKERFSVASSDQRAVRVRNMAEGTKAVGQMTFGLTVIILVIGFGTLIAGVVGISNIMIFIVKERTKEIGIRKALGASPKSIVSIILIESIIITAIAGYVGLLIGFGVIELSAPVLKDYFIKDPGVSNSLVIGATLTLIAAGAIAGYLPAKKASRIKPIVALRND</sequence>
<keyword evidence="3 7" id="KW-0812">Transmembrane</keyword>
<gene>
    <name evidence="10" type="ORF">ACFQ1R_04135</name>
</gene>
<evidence type="ECO:0000256" key="7">
    <source>
        <dbReference type="SAM" id="Phobius"/>
    </source>
</evidence>
<keyword evidence="4 7" id="KW-1133">Transmembrane helix</keyword>
<evidence type="ECO:0000256" key="3">
    <source>
        <dbReference type="ARBA" id="ARBA00022692"/>
    </source>
</evidence>
<feature type="transmembrane region" description="Helical" evidence="7">
    <location>
        <begin position="21"/>
        <end position="42"/>
    </location>
</feature>
<keyword evidence="5 7" id="KW-0472">Membrane</keyword>
<evidence type="ECO:0000313" key="10">
    <source>
        <dbReference type="EMBL" id="MFD0989271.1"/>
    </source>
</evidence>
<evidence type="ECO:0000256" key="2">
    <source>
        <dbReference type="ARBA" id="ARBA00022475"/>
    </source>
</evidence>
<feature type="domain" description="MacB-like periplasmic core" evidence="9">
    <location>
        <begin position="21"/>
        <end position="235"/>
    </location>
</feature>
<dbReference type="InterPro" id="IPR025857">
    <property type="entry name" value="MacB_PCD"/>
</dbReference>
<accession>A0ABW3JHG3</accession>
<feature type="transmembrane region" description="Helical" evidence="7">
    <location>
        <begin position="277"/>
        <end position="305"/>
    </location>
</feature>
<keyword evidence="11" id="KW-1185">Reference proteome</keyword>
<evidence type="ECO:0000256" key="5">
    <source>
        <dbReference type="ARBA" id="ARBA00023136"/>
    </source>
</evidence>
<name>A0ABW3JHG3_9FLAO</name>
<dbReference type="EMBL" id="JBHTJI010000001">
    <property type="protein sequence ID" value="MFD0989271.1"/>
    <property type="molecule type" value="Genomic_DNA"/>
</dbReference>
<reference evidence="11" key="1">
    <citation type="journal article" date="2019" name="Int. J. Syst. Evol. Microbiol.">
        <title>The Global Catalogue of Microorganisms (GCM) 10K type strain sequencing project: providing services to taxonomists for standard genome sequencing and annotation.</title>
        <authorList>
            <consortium name="The Broad Institute Genomics Platform"/>
            <consortium name="The Broad Institute Genome Sequencing Center for Infectious Disease"/>
            <person name="Wu L."/>
            <person name="Ma J."/>
        </authorList>
    </citation>
    <scope>NUCLEOTIDE SEQUENCE [LARGE SCALE GENOMIC DNA]</scope>
    <source>
        <strain evidence="11">CCUG 62414</strain>
    </source>
</reference>
<proteinExistence type="inferred from homology"/>
<dbReference type="Proteomes" id="UP001597061">
    <property type="component" value="Unassembled WGS sequence"/>
</dbReference>
<dbReference type="InterPro" id="IPR050250">
    <property type="entry name" value="Macrolide_Exporter_MacB"/>
</dbReference>
<keyword evidence="2" id="KW-1003">Cell membrane</keyword>
<comment type="similarity">
    <text evidence="6">Belongs to the ABC-4 integral membrane protein family.</text>
</comment>
<dbReference type="Pfam" id="PF12704">
    <property type="entry name" value="MacB_PCD"/>
    <property type="match status" value="1"/>
</dbReference>
<evidence type="ECO:0000259" key="8">
    <source>
        <dbReference type="Pfam" id="PF02687"/>
    </source>
</evidence>
<dbReference type="RefSeq" id="WP_379924841.1">
    <property type="nucleotide sequence ID" value="NZ_JBHTJI010000001.1"/>
</dbReference>
<protein>
    <submittedName>
        <fullName evidence="10">ABC transporter permease</fullName>
    </submittedName>
</protein>
<evidence type="ECO:0000256" key="6">
    <source>
        <dbReference type="ARBA" id="ARBA00038076"/>
    </source>
</evidence>
<feature type="transmembrane region" description="Helical" evidence="7">
    <location>
        <begin position="373"/>
        <end position="392"/>
    </location>
</feature>
<dbReference type="Pfam" id="PF02687">
    <property type="entry name" value="FtsX"/>
    <property type="match status" value="1"/>
</dbReference>
<evidence type="ECO:0000256" key="1">
    <source>
        <dbReference type="ARBA" id="ARBA00004651"/>
    </source>
</evidence>
<dbReference type="InterPro" id="IPR003838">
    <property type="entry name" value="ABC3_permease_C"/>
</dbReference>
<organism evidence="10 11">
    <name type="scientific">Mariniflexile jejuense</name>
    <dbReference type="NCBI Taxonomy" id="1173582"/>
    <lineage>
        <taxon>Bacteria</taxon>
        <taxon>Pseudomonadati</taxon>
        <taxon>Bacteroidota</taxon>
        <taxon>Flavobacteriia</taxon>
        <taxon>Flavobacteriales</taxon>
        <taxon>Flavobacteriaceae</taxon>
        <taxon>Mariniflexile</taxon>
    </lineage>
</organism>
<evidence type="ECO:0000313" key="11">
    <source>
        <dbReference type="Proteomes" id="UP001597061"/>
    </source>
</evidence>
<dbReference type="PANTHER" id="PTHR30572:SF4">
    <property type="entry name" value="ABC TRANSPORTER PERMEASE YTRF"/>
    <property type="match status" value="1"/>
</dbReference>
<feature type="transmembrane region" description="Helical" evidence="7">
    <location>
        <begin position="326"/>
        <end position="353"/>
    </location>
</feature>
<feature type="domain" description="ABC3 transporter permease C-terminal" evidence="8">
    <location>
        <begin position="285"/>
        <end position="402"/>
    </location>
</feature>
<evidence type="ECO:0000256" key="4">
    <source>
        <dbReference type="ARBA" id="ARBA00022989"/>
    </source>
</evidence>
<dbReference type="PANTHER" id="PTHR30572">
    <property type="entry name" value="MEMBRANE COMPONENT OF TRANSPORTER-RELATED"/>
    <property type="match status" value="1"/>
</dbReference>
<evidence type="ECO:0000259" key="9">
    <source>
        <dbReference type="Pfam" id="PF12704"/>
    </source>
</evidence>
<comment type="caution">
    <text evidence="10">The sequence shown here is derived from an EMBL/GenBank/DDBJ whole genome shotgun (WGS) entry which is preliminary data.</text>
</comment>